<gene>
    <name evidence="1" type="ORF">CES86_4109</name>
</gene>
<dbReference type="EMBL" id="NNRN01000056">
    <property type="protein sequence ID" value="OYR26055.1"/>
    <property type="molecule type" value="Genomic_DNA"/>
</dbReference>
<proteinExistence type="predicted"/>
<organism evidence="1 2">
    <name type="scientific">Brucella lupini</name>
    <dbReference type="NCBI Taxonomy" id="255457"/>
    <lineage>
        <taxon>Bacteria</taxon>
        <taxon>Pseudomonadati</taxon>
        <taxon>Pseudomonadota</taxon>
        <taxon>Alphaproteobacteria</taxon>
        <taxon>Hyphomicrobiales</taxon>
        <taxon>Brucellaceae</taxon>
        <taxon>Brucella/Ochrobactrum group</taxon>
        <taxon>Brucella</taxon>
    </lineage>
</organism>
<dbReference type="RefSeq" id="WP_094515387.1">
    <property type="nucleotide sequence ID" value="NZ_JBHEEP010000032.1"/>
</dbReference>
<protein>
    <submittedName>
        <fullName evidence="1">Uncharacterized protein</fullName>
    </submittedName>
</protein>
<comment type="caution">
    <text evidence="1">The sequence shown here is derived from an EMBL/GenBank/DDBJ whole genome shotgun (WGS) entry which is preliminary data.</text>
</comment>
<reference evidence="1 2" key="1">
    <citation type="submission" date="2017-07" db="EMBL/GenBank/DDBJ databases">
        <title>Draft genome of Ochrobactrum lupini type strain LUP21.</title>
        <authorList>
            <person name="Krzyzanowska D.M."/>
            <person name="Jafra S."/>
        </authorList>
    </citation>
    <scope>NUCLEOTIDE SEQUENCE [LARGE SCALE GENOMIC DNA]</scope>
    <source>
        <strain evidence="1 2">LUP21</strain>
    </source>
</reference>
<name>A0A256GFZ6_9HYPH</name>
<sequence>MPLFNEASRIYNSLEVNFMRSCFSTAAIMLEESDQDYSAADLASCIVILYQSGLRDHGYLCELSARLAHQRFVRRHAIGQLSTANINDRSRTVPNKPVEYDPLA</sequence>
<dbReference type="Proteomes" id="UP000216363">
    <property type="component" value="Unassembled WGS sequence"/>
</dbReference>
<dbReference type="AlphaFoldDB" id="A0A256GFZ6"/>
<evidence type="ECO:0000313" key="2">
    <source>
        <dbReference type="Proteomes" id="UP000216363"/>
    </source>
</evidence>
<evidence type="ECO:0000313" key="1">
    <source>
        <dbReference type="EMBL" id="OYR26055.1"/>
    </source>
</evidence>
<accession>A0A256GFZ6</accession>